<organism evidence="1 2">
    <name type="scientific">Candidatus Acidiferrum panamense</name>
    <dbReference type="NCBI Taxonomy" id="2741543"/>
    <lineage>
        <taxon>Bacteria</taxon>
        <taxon>Pseudomonadati</taxon>
        <taxon>Acidobacteriota</taxon>
        <taxon>Terriglobia</taxon>
        <taxon>Candidatus Acidiferrales</taxon>
        <taxon>Candidatus Acidiferrum</taxon>
    </lineage>
</organism>
<feature type="non-terminal residue" evidence="1">
    <location>
        <position position="387"/>
    </location>
</feature>
<keyword evidence="2" id="KW-1185">Reference proteome</keyword>
<protein>
    <submittedName>
        <fullName evidence="1">Terminase</fullName>
    </submittedName>
</protein>
<accession>A0A7V8NMT8</accession>
<dbReference type="Gene3D" id="3.40.50.300">
    <property type="entry name" value="P-loop containing nucleotide triphosphate hydrolases"/>
    <property type="match status" value="1"/>
</dbReference>
<sequence length="387" mass="42077">MAAAVAVYLALFQKHKLAPGEKGVALVLAASVDQARTVFGYVRGFLEASPALAREVAGVKRFEIELRNGIVIAVHSNSYRTVRGRTVVAAVFDEVAFWRDETTATPDAEVYSAVLPGLATTGGMLIGISTPYRKLGLLHQKHRDHFGVDGDGVLVVQGASKTFNPSLADATIAAQRAADPTAAAAEWDAEFRSDIGAFLDDELIDAAIDHGRPLELSPVDGVIYRAFVDAAGGGPDSYTISIGHKEGDVYIIDVVRGTSGKFDPQSVTEEYAKLCRQYRIRSVTGDNYARDWVAGAWRKLGFEYIRSSRPKGAIYLESLPVFTRGLARLPNNARLIRELRLLERRTHRSGKDTVEHPRNGHDDHANVVCGVLSLLAPPAFEQPNELT</sequence>
<dbReference type="InterPro" id="IPR027417">
    <property type="entry name" value="P-loop_NTPase"/>
</dbReference>
<name>A0A7V8NMT8_9BACT</name>
<dbReference type="Gene3D" id="3.30.420.240">
    <property type="match status" value="1"/>
</dbReference>
<gene>
    <name evidence="1" type="ORF">HRJ53_04490</name>
</gene>
<evidence type="ECO:0000313" key="1">
    <source>
        <dbReference type="EMBL" id="MBA0084233.1"/>
    </source>
</evidence>
<proteinExistence type="predicted"/>
<dbReference type="Proteomes" id="UP000567293">
    <property type="component" value="Unassembled WGS sequence"/>
</dbReference>
<dbReference type="AlphaFoldDB" id="A0A7V8NMT8"/>
<evidence type="ECO:0000313" key="2">
    <source>
        <dbReference type="Proteomes" id="UP000567293"/>
    </source>
</evidence>
<comment type="caution">
    <text evidence="1">The sequence shown here is derived from an EMBL/GenBank/DDBJ whole genome shotgun (WGS) entry which is preliminary data.</text>
</comment>
<dbReference type="EMBL" id="JACDQQ010000433">
    <property type="protein sequence ID" value="MBA0084233.1"/>
    <property type="molecule type" value="Genomic_DNA"/>
</dbReference>
<reference evidence="1" key="1">
    <citation type="submission" date="2020-06" db="EMBL/GenBank/DDBJ databases">
        <title>Legume-microbial interactions unlock mineral nutrients during tropical forest succession.</title>
        <authorList>
            <person name="Epihov D.Z."/>
        </authorList>
    </citation>
    <scope>NUCLEOTIDE SEQUENCE [LARGE SCALE GENOMIC DNA]</scope>
    <source>
        <strain evidence="1">Pan2503</strain>
    </source>
</reference>